<evidence type="ECO:0000313" key="3">
    <source>
        <dbReference type="Proteomes" id="UP000190341"/>
    </source>
</evidence>
<dbReference type="Proteomes" id="UP000190341">
    <property type="component" value="Unassembled WGS sequence"/>
</dbReference>
<dbReference type="EMBL" id="FUZV01000001">
    <property type="protein sequence ID" value="SKC45900.1"/>
    <property type="molecule type" value="Genomic_DNA"/>
</dbReference>
<dbReference type="AlphaFoldDB" id="A0A1T5J3A7"/>
<gene>
    <name evidence="2" type="ORF">SAMN06296058_0491</name>
</gene>
<accession>A0A1T5J3A7</accession>
<proteinExistence type="predicted"/>
<feature type="transmembrane region" description="Helical" evidence="1">
    <location>
        <begin position="94"/>
        <end position="113"/>
    </location>
</feature>
<dbReference type="RefSeq" id="WP_079722887.1">
    <property type="nucleotide sequence ID" value="NZ_BMCL01000003.1"/>
</dbReference>
<feature type="transmembrane region" description="Helical" evidence="1">
    <location>
        <begin position="29"/>
        <end position="50"/>
    </location>
</feature>
<keyword evidence="3" id="KW-1185">Reference proteome</keyword>
<feature type="transmembrane region" description="Helical" evidence="1">
    <location>
        <begin position="62"/>
        <end position="82"/>
    </location>
</feature>
<organism evidence="2 3">
    <name type="scientific">Pseudoxanthomonas indica</name>
    <dbReference type="NCBI Taxonomy" id="428993"/>
    <lineage>
        <taxon>Bacteria</taxon>
        <taxon>Pseudomonadati</taxon>
        <taxon>Pseudomonadota</taxon>
        <taxon>Gammaproteobacteria</taxon>
        <taxon>Lysobacterales</taxon>
        <taxon>Lysobacteraceae</taxon>
        <taxon>Pseudoxanthomonas</taxon>
    </lineage>
</organism>
<name>A0A1T5J3A7_9GAMM</name>
<reference evidence="2 3" key="1">
    <citation type="submission" date="2017-02" db="EMBL/GenBank/DDBJ databases">
        <authorList>
            <person name="Peterson S.W."/>
        </authorList>
    </citation>
    <scope>NUCLEOTIDE SEQUENCE [LARGE SCALE GENOMIC DNA]</scope>
    <source>
        <strain evidence="2 3">P15</strain>
    </source>
</reference>
<protein>
    <submittedName>
        <fullName evidence="2">Uncharacterized protein</fullName>
    </submittedName>
</protein>
<sequence>MEQNFGGLQFNQNHGRDLQASEVARGQKIVIFAVLLNILAVGVIIAAPAYGVSPELGGTLLLGSWGVRILAFILGIFGVLKIGGGLDWSGISKVLIFIALLIPLINILTLLVVNGKATAFLKAAGYKVGLAGAYKPAA</sequence>
<keyword evidence="1" id="KW-1133">Transmembrane helix</keyword>
<keyword evidence="1" id="KW-0812">Transmembrane</keyword>
<keyword evidence="1" id="KW-0472">Membrane</keyword>
<evidence type="ECO:0000256" key="1">
    <source>
        <dbReference type="SAM" id="Phobius"/>
    </source>
</evidence>
<evidence type="ECO:0000313" key="2">
    <source>
        <dbReference type="EMBL" id="SKC45900.1"/>
    </source>
</evidence>